<evidence type="ECO:0000313" key="4">
    <source>
        <dbReference type="Proteomes" id="UP000515728"/>
    </source>
</evidence>
<dbReference type="PANTHER" id="PTHR42733">
    <property type="entry name" value="DJ-1 PROTEIN"/>
    <property type="match status" value="1"/>
</dbReference>
<dbReference type="RefSeq" id="WP_185717990.1">
    <property type="nucleotide sequence ID" value="NZ_BAAAWI010000001.1"/>
</dbReference>
<comment type="similarity">
    <text evidence="1">Belongs to the peptidase C56 family.</text>
</comment>
<dbReference type="InterPro" id="IPR029062">
    <property type="entry name" value="Class_I_gatase-like"/>
</dbReference>
<dbReference type="InterPro" id="IPR006286">
    <property type="entry name" value="C56_PfpI-like"/>
</dbReference>
<proteinExistence type="inferred from homology"/>
<evidence type="ECO:0000256" key="1">
    <source>
        <dbReference type="ARBA" id="ARBA00008542"/>
    </source>
</evidence>
<dbReference type="Pfam" id="PF01965">
    <property type="entry name" value="DJ-1_PfpI"/>
    <property type="match status" value="1"/>
</dbReference>
<evidence type="ECO:0000313" key="3">
    <source>
        <dbReference type="EMBL" id="QNG51235.1"/>
    </source>
</evidence>
<dbReference type="PANTHER" id="PTHR42733:SF12">
    <property type="entry name" value="PROTEINASE"/>
    <property type="match status" value="1"/>
</dbReference>
<accession>A0A7G7MEM4</accession>
<dbReference type="EMBL" id="CP060131">
    <property type="protein sequence ID" value="QNG51235.1"/>
    <property type="molecule type" value="Genomic_DNA"/>
</dbReference>
<name>A0A7G7MEM4_9PSEU</name>
<sequence>MTDRLNGKRIAILATDGVEQVELTGPRDAVLGEGAVVSLVSISTGEIQGMNGDIEPADTFAVDRRAAEVSVDDYDGLLMPGGTVNADKLRIDDDVRLFVQAFVSSGKPVGAICHAPWTLIDAGVVQGRTLTSFPSVWTDLRNAGATVVDEEVSVDGNLVTSRDPDDLPAFSAAVVDAFAR</sequence>
<dbReference type="KEGG" id="ppel:H6H00_24240"/>
<dbReference type="NCBIfam" id="TIGR01382">
    <property type="entry name" value="PfpI"/>
    <property type="match status" value="1"/>
</dbReference>
<organism evidence="3 4">
    <name type="scientific">Pseudonocardia petroleophila</name>
    <dbReference type="NCBI Taxonomy" id="37331"/>
    <lineage>
        <taxon>Bacteria</taxon>
        <taxon>Bacillati</taxon>
        <taxon>Actinomycetota</taxon>
        <taxon>Actinomycetes</taxon>
        <taxon>Pseudonocardiales</taxon>
        <taxon>Pseudonocardiaceae</taxon>
        <taxon>Pseudonocardia</taxon>
    </lineage>
</organism>
<evidence type="ECO:0000259" key="2">
    <source>
        <dbReference type="Pfam" id="PF01965"/>
    </source>
</evidence>
<dbReference type="Proteomes" id="UP000515728">
    <property type="component" value="Chromosome"/>
</dbReference>
<dbReference type="PROSITE" id="PS51276">
    <property type="entry name" value="PEPTIDASE_C56_PFPI"/>
    <property type="match status" value="1"/>
</dbReference>
<reference evidence="3 4" key="1">
    <citation type="submission" date="2020-08" db="EMBL/GenBank/DDBJ databases">
        <authorList>
            <person name="Mo P."/>
        </authorList>
    </citation>
    <scope>NUCLEOTIDE SEQUENCE [LARGE SCALE GENOMIC DNA]</scope>
    <source>
        <strain evidence="3 4">CGMCC 4.1532</strain>
    </source>
</reference>
<dbReference type="Gene3D" id="3.40.50.880">
    <property type="match status" value="1"/>
</dbReference>
<keyword evidence="3" id="KW-0315">Glutamine amidotransferase</keyword>
<dbReference type="InterPro" id="IPR002818">
    <property type="entry name" value="DJ-1/PfpI"/>
</dbReference>
<feature type="domain" description="DJ-1/PfpI" evidence="2">
    <location>
        <begin position="8"/>
        <end position="176"/>
    </location>
</feature>
<keyword evidence="4" id="KW-1185">Reference proteome</keyword>
<dbReference type="SUPFAM" id="SSF52317">
    <property type="entry name" value="Class I glutamine amidotransferase-like"/>
    <property type="match status" value="1"/>
</dbReference>
<dbReference type="AlphaFoldDB" id="A0A7G7MEM4"/>
<gene>
    <name evidence="3" type="ORF">H6H00_24240</name>
</gene>
<protein>
    <submittedName>
        <fullName evidence="3">Type 1 glutamine amidotransferase</fullName>
    </submittedName>
</protein>
<dbReference type="CDD" id="cd03134">
    <property type="entry name" value="GATase1_PfpI_like"/>
    <property type="match status" value="1"/>
</dbReference>